<proteinExistence type="predicted"/>
<dbReference type="InterPro" id="IPR008964">
    <property type="entry name" value="Invasin/intimin_cell_adhesion"/>
</dbReference>
<feature type="domain" description="NUP210 Ig-like" evidence="3">
    <location>
        <begin position="101"/>
        <end position="186"/>
    </location>
</feature>
<sequence length="658" mass="71212">MNKYTSPLSEVKGDGKVHRAQPVVFGERQVVVSDPVTLKAIGGTGHYHWTSSDVSVSKVNQSSGLVKSSGLGEAVVNVQDVSNHNHYDQAKIYVAEPYELHFGPSSQDSVVGSKLVLNLKLLAKTKAGIVPFTDCRHVPFKFSLGDGSVFAVDEASPSTIPESGAGCATVTLQALSPGETQLTAKIDRLTAEQVDQGNLISAHIQGLTEDGSVFNFDDGLYPFDVTWKLSSADVAEIRSPVAVTSVRADSPTSKNLYGKVHEFTHKVKLVVDEGLRFLAPELAMDTLRMTTKTNLKLAVNRKKTRFVVPSHYTPLLSIQTDKADTLQSFSKEGSAVVEVQETGSTRSALVHVEILPIKSVHIRVDLPDSLVSGTETAKFLPKNTKLKLYVEFRDAAGRLFHAANSNTHYKFHRTDLLKVVASSNNRTFDVQLKGVVVVGESAPAVPVVKQQERVVVAPTTAVPDIKPVVKQPVVKTPQGSKIAHNPTAGEKAGNGLHAALSDFIESYNNVVVSTLVLIFSAILLVAGYRCTENGNAEGEQQHNYTHQTPMTNTPSHIAEISPIHDPTNSASDNNKNTWLSTDRPLFQSTPGSNSPAVARSGGHQWRNAKLSPPHRIIEEQSPLGNYSKGSAGSAEDPYLWTTNDSFKGNTSLVNRHYR</sequence>
<evidence type="ECO:0000256" key="1">
    <source>
        <dbReference type="SAM" id="MobiDB-lite"/>
    </source>
</evidence>
<dbReference type="PANTHER" id="PTHR23019">
    <property type="entry name" value="NUCLEAR PORE MEMBRANE GLYCOPROTEIN GP210-RELATED"/>
    <property type="match status" value="1"/>
</dbReference>
<dbReference type="AlphaFoldDB" id="A0A915CZJ7"/>
<evidence type="ECO:0000313" key="5">
    <source>
        <dbReference type="Proteomes" id="UP000887574"/>
    </source>
</evidence>
<evidence type="ECO:0000259" key="3">
    <source>
        <dbReference type="Pfam" id="PF24935"/>
    </source>
</evidence>
<dbReference type="Pfam" id="PF22959">
    <property type="entry name" value="Ig_NUP210_15th"/>
    <property type="match status" value="1"/>
</dbReference>
<dbReference type="Pfam" id="PF26182">
    <property type="entry name" value="Ig_NUP210_5th"/>
    <property type="match status" value="1"/>
</dbReference>
<dbReference type="Pfam" id="PF24935">
    <property type="entry name" value="Ig_NUP210_6th"/>
    <property type="match status" value="1"/>
</dbReference>
<dbReference type="InterPro" id="IPR056898">
    <property type="entry name" value="Ig_NUP210_6th"/>
</dbReference>
<feature type="domain" description="NUP210 Ig-like" evidence="2">
    <location>
        <begin position="360"/>
        <end position="433"/>
    </location>
</feature>
<evidence type="ECO:0000259" key="2">
    <source>
        <dbReference type="Pfam" id="PF22959"/>
    </source>
</evidence>
<dbReference type="WBParaSite" id="jg14235">
    <property type="protein sequence ID" value="jg14235"/>
    <property type="gene ID" value="jg14235"/>
</dbReference>
<name>A0A915CZJ7_9BILA</name>
<evidence type="ECO:0000313" key="6">
    <source>
        <dbReference type="WBParaSite" id="jg14235"/>
    </source>
</evidence>
<dbReference type="SUPFAM" id="SSF49373">
    <property type="entry name" value="Invasin/intimin cell-adhesion fragments"/>
    <property type="match status" value="1"/>
</dbReference>
<protein>
    <submittedName>
        <fullName evidence="6">Uncharacterized protein</fullName>
    </submittedName>
</protein>
<reference evidence="6" key="1">
    <citation type="submission" date="2022-11" db="UniProtKB">
        <authorList>
            <consortium name="WormBaseParasite"/>
        </authorList>
    </citation>
    <scope>IDENTIFICATION</scope>
</reference>
<dbReference type="InterPro" id="IPR045197">
    <property type="entry name" value="NUP210-like"/>
</dbReference>
<dbReference type="Gene3D" id="2.60.40.1080">
    <property type="match status" value="1"/>
</dbReference>
<feature type="domain" description="NUP210 Ig-like" evidence="4">
    <location>
        <begin position="189"/>
        <end position="249"/>
    </location>
</feature>
<dbReference type="InterPro" id="IPR055094">
    <property type="entry name" value="NUP210_Ig15"/>
</dbReference>
<feature type="compositionally biased region" description="Polar residues" evidence="1">
    <location>
        <begin position="585"/>
        <end position="595"/>
    </location>
</feature>
<evidence type="ECO:0000259" key="4">
    <source>
        <dbReference type="Pfam" id="PF26181"/>
    </source>
</evidence>
<dbReference type="GO" id="GO:0005643">
    <property type="term" value="C:nuclear pore"/>
    <property type="evidence" value="ECO:0007669"/>
    <property type="project" value="TreeGrafter"/>
</dbReference>
<dbReference type="Proteomes" id="UP000887574">
    <property type="component" value="Unplaced"/>
</dbReference>
<feature type="region of interest" description="Disordered" evidence="1">
    <location>
        <begin position="585"/>
        <end position="607"/>
    </location>
</feature>
<dbReference type="Pfam" id="PF26181">
    <property type="entry name" value="Ig_NUP210_13th"/>
    <property type="match status" value="1"/>
</dbReference>
<keyword evidence="5" id="KW-1185">Reference proteome</keyword>
<dbReference type="PANTHER" id="PTHR23019:SF0">
    <property type="entry name" value="NUCLEAR PORE MEMBRANE GLYCOPROTEIN 210"/>
    <property type="match status" value="1"/>
</dbReference>
<dbReference type="InterPro" id="IPR058779">
    <property type="entry name" value="Ig_NUP210_13th"/>
</dbReference>
<organism evidence="5 6">
    <name type="scientific">Ditylenchus dipsaci</name>
    <dbReference type="NCBI Taxonomy" id="166011"/>
    <lineage>
        <taxon>Eukaryota</taxon>
        <taxon>Metazoa</taxon>
        <taxon>Ecdysozoa</taxon>
        <taxon>Nematoda</taxon>
        <taxon>Chromadorea</taxon>
        <taxon>Rhabditida</taxon>
        <taxon>Tylenchina</taxon>
        <taxon>Tylenchomorpha</taxon>
        <taxon>Sphaerularioidea</taxon>
        <taxon>Anguinidae</taxon>
        <taxon>Anguininae</taxon>
        <taxon>Ditylenchus</taxon>
    </lineage>
</organism>
<accession>A0A915CZJ7</accession>